<dbReference type="Proteomes" id="UP001241169">
    <property type="component" value="Unassembled WGS sequence"/>
</dbReference>
<feature type="region of interest" description="Disordered" evidence="1">
    <location>
        <begin position="32"/>
        <end position="62"/>
    </location>
</feature>
<feature type="non-terminal residue" evidence="2">
    <location>
        <position position="1"/>
    </location>
</feature>
<proteinExistence type="predicted"/>
<accession>A0ABQ9RZ14</accession>
<sequence length="143" mass="16070">PACLPVASPLQDCSASLLGLFFSDSSIRHSNNSHHWHSLSQTQSAELHKPQRPKPRLCQPLENPDLMRGICLHREKSHQPGPSSFPADATHRPERPCSPPLGLNRLIRCQKTCCGHNKFTRRCYSPFSRLCKPMGFPLGLRLL</sequence>
<organism evidence="2 3">
    <name type="scientific">Colletotrichum paranaense</name>
    <dbReference type="NCBI Taxonomy" id="1914294"/>
    <lineage>
        <taxon>Eukaryota</taxon>
        <taxon>Fungi</taxon>
        <taxon>Dikarya</taxon>
        <taxon>Ascomycota</taxon>
        <taxon>Pezizomycotina</taxon>
        <taxon>Sordariomycetes</taxon>
        <taxon>Hypocreomycetidae</taxon>
        <taxon>Glomerellales</taxon>
        <taxon>Glomerellaceae</taxon>
        <taxon>Colletotrichum</taxon>
        <taxon>Colletotrichum acutatum species complex</taxon>
    </lineage>
</organism>
<evidence type="ECO:0000313" key="2">
    <source>
        <dbReference type="EMBL" id="KAK1519911.1"/>
    </source>
</evidence>
<keyword evidence="3" id="KW-1185">Reference proteome</keyword>
<dbReference type="RefSeq" id="XP_060341653.1">
    <property type="nucleotide sequence ID" value="XM_060499653.1"/>
</dbReference>
<dbReference type="GeneID" id="85383552"/>
<reference evidence="2 3" key="1">
    <citation type="submission" date="2016-10" db="EMBL/GenBank/DDBJ databases">
        <title>The genome sequence of Colletotrichum fioriniae PJ7.</title>
        <authorList>
            <person name="Baroncelli R."/>
        </authorList>
    </citation>
    <scope>NUCLEOTIDE SEQUENCE [LARGE SCALE GENOMIC DNA]</scope>
    <source>
        <strain evidence="2 3">IMI 384185</strain>
    </source>
</reference>
<gene>
    <name evidence="2" type="ORF">CPAR01_15404</name>
</gene>
<evidence type="ECO:0000256" key="1">
    <source>
        <dbReference type="SAM" id="MobiDB-lite"/>
    </source>
</evidence>
<name>A0ABQ9RZ14_9PEZI</name>
<protein>
    <submittedName>
        <fullName evidence="2">Uncharacterized protein</fullName>
    </submittedName>
</protein>
<comment type="caution">
    <text evidence="2">The sequence shown here is derived from an EMBL/GenBank/DDBJ whole genome shotgun (WGS) entry which is preliminary data.</text>
</comment>
<dbReference type="EMBL" id="MOPA01000019">
    <property type="protein sequence ID" value="KAK1519911.1"/>
    <property type="molecule type" value="Genomic_DNA"/>
</dbReference>
<evidence type="ECO:0000313" key="3">
    <source>
        <dbReference type="Proteomes" id="UP001241169"/>
    </source>
</evidence>